<keyword evidence="4" id="KW-0808">Transferase</keyword>
<dbReference type="PANTHER" id="PTHR43586:SF15">
    <property type="entry name" value="BLR3095 PROTEIN"/>
    <property type="match status" value="1"/>
</dbReference>
<dbReference type="PANTHER" id="PTHR43586">
    <property type="entry name" value="CYSTEINE DESULFURASE"/>
    <property type="match status" value="1"/>
</dbReference>
<dbReference type="InterPro" id="IPR015421">
    <property type="entry name" value="PyrdxlP-dep_Trfase_major"/>
</dbReference>
<organism evidence="4 5">
    <name type="scientific">Methylobacterium platani</name>
    <dbReference type="NCBI Taxonomy" id="427683"/>
    <lineage>
        <taxon>Bacteria</taxon>
        <taxon>Pseudomonadati</taxon>
        <taxon>Pseudomonadota</taxon>
        <taxon>Alphaproteobacteria</taxon>
        <taxon>Hyphomicrobiales</taxon>
        <taxon>Methylobacteriaceae</taxon>
        <taxon>Methylobacterium</taxon>
    </lineage>
</organism>
<dbReference type="SUPFAM" id="SSF53383">
    <property type="entry name" value="PLP-dependent transferases"/>
    <property type="match status" value="1"/>
</dbReference>
<dbReference type="EMBL" id="LWHQ01000023">
    <property type="protein sequence ID" value="OAS24532.1"/>
    <property type="molecule type" value="Genomic_DNA"/>
</dbReference>
<dbReference type="Gene3D" id="3.90.1150.10">
    <property type="entry name" value="Aspartate Aminotransferase, domain 1"/>
    <property type="match status" value="1"/>
</dbReference>
<proteinExistence type="predicted"/>
<gene>
    <name evidence="4" type="ORF">A5481_14030</name>
</gene>
<feature type="domain" description="Aminotransferase class V" evidence="3">
    <location>
        <begin position="22"/>
        <end position="232"/>
    </location>
</feature>
<dbReference type="InterPro" id="IPR000192">
    <property type="entry name" value="Aminotrans_V_dom"/>
</dbReference>
<dbReference type="STRING" id="427683.A5481_14030"/>
<evidence type="ECO:0000259" key="3">
    <source>
        <dbReference type="Pfam" id="PF00266"/>
    </source>
</evidence>
<dbReference type="Gene3D" id="3.40.640.10">
    <property type="entry name" value="Type I PLP-dependent aspartate aminotransferase-like (Major domain)"/>
    <property type="match status" value="1"/>
</dbReference>
<protein>
    <submittedName>
        <fullName evidence="4">Aminotransferase V</fullName>
    </submittedName>
</protein>
<dbReference type="Proteomes" id="UP000078316">
    <property type="component" value="Unassembled WGS sequence"/>
</dbReference>
<dbReference type="OrthoDB" id="9804366at2"/>
<dbReference type="InterPro" id="IPR015422">
    <property type="entry name" value="PyrdxlP-dep_Trfase_small"/>
</dbReference>
<evidence type="ECO:0000313" key="5">
    <source>
        <dbReference type="Proteomes" id="UP000078316"/>
    </source>
</evidence>
<dbReference type="InterPro" id="IPR015424">
    <property type="entry name" value="PyrdxlP-dep_Trfase"/>
</dbReference>
<dbReference type="RefSeq" id="WP_048436199.1">
    <property type="nucleotide sequence ID" value="NZ_LWHQ01000023.1"/>
</dbReference>
<feature type="region of interest" description="Disordered" evidence="2">
    <location>
        <begin position="238"/>
        <end position="257"/>
    </location>
</feature>
<sequence>MNALAPLPCQRHLFEVPDDVAYLDAAAWSPLPRTVREAGEAGLLVKSRPWAHPREAVPAQAERARAAAARLIGAATDDVAIVGSVSHAMATVAANLTVTPGGRVLRVADEFPSLAYAFDRLAAVRGLVVEEVPRPGDGDWTAALLAAIGRPGAPPLALATLTPAHWTDGGLIDLDRIAPAVHAAGAALVIDATQAAGAVPVDVGRWRPDFLAFPTYKWTLGPYGLAFLYAAPHRQDGTPIEENLGNRPPATGARRYDRGELNDPVLLPMAATGLELILAWEEPAVAARLRRLTDRLAEGIDGLGLAAAPTHLRVPHVLGLRAPRGLPPGLTERLRQAGVYASERSGALRLSPHVWTDEGDVDRCVAALRRAL</sequence>
<accession>A0A179SC57</accession>
<dbReference type="Pfam" id="PF00266">
    <property type="entry name" value="Aminotran_5"/>
    <property type="match status" value="1"/>
</dbReference>
<dbReference type="AlphaFoldDB" id="A0A179SC57"/>
<evidence type="ECO:0000313" key="4">
    <source>
        <dbReference type="EMBL" id="OAS24532.1"/>
    </source>
</evidence>
<name>A0A179SC57_9HYPH</name>
<dbReference type="GO" id="GO:0008483">
    <property type="term" value="F:transaminase activity"/>
    <property type="evidence" value="ECO:0007669"/>
    <property type="project" value="UniProtKB-KW"/>
</dbReference>
<evidence type="ECO:0000256" key="2">
    <source>
        <dbReference type="SAM" id="MobiDB-lite"/>
    </source>
</evidence>
<evidence type="ECO:0000256" key="1">
    <source>
        <dbReference type="ARBA" id="ARBA00022898"/>
    </source>
</evidence>
<keyword evidence="1" id="KW-0663">Pyridoxal phosphate</keyword>
<comment type="caution">
    <text evidence="4">The sequence shown here is derived from an EMBL/GenBank/DDBJ whole genome shotgun (WGS) entry which is preliminary data.</text>
</comment>
<reference evidence="4 5" key="1">
    <citation type="submission" date="2016-04" db="EMBL/GenBank/DDBJ databases">
        <authorList>
            <person name="Evans L.H."/>
            <person name="Alamgir A."/>
            <person name="Owens N."/>
            <person name="Weber N.D."/>
            <person name="Virtaneva K."/>
            <person name="Barbian K."/>
            <person name="Babar A."/>
            <person name="Rosenke K."/>
        </authorList>
    </citation>
    <scope>NUCLEOTIDE SEQUENCE [LARGE SCALE GENOMIC DNA]</scope>
    <source>
        <strain evidence="4 5">PMB02</strain>
    </source>
</reference>
<keyword evidence="4" id="KW-0032">Aminotransferase</keyword>